<dbReference type="Proteomes" id="UP001056756">
    <property type="component" value="Chromosome"/>
</dbReference>
<dbReference type="SUPFAM" id="SSF53098">
    <property type="entry name" value="Ribonuclease H-like"/>
    <property type="match status" value="1"/>
</dbReference>
<name>A0A9J6ZAX1_9BACL</name>
<dbReference type="GO" id="GO:0003676">
    <property type="term" value="F:nucleic acid binding"/>
    <property type="evidence" value="ECO:0007669"/>
    <property type="project" value="InterPro"/>
</dbReference>
<dbReference type="GO" id="GO:0015074">
    <property type="term" value="P:DNA integration"/>
    <property type="evidence" value="ECO:0007669"/>
    <property type="project" value="InterPro"/>
</dbReference>
<organism evidence="2 3">
    <name type="scientific">Candidatus Pristimantibacillus lignocellulolyticus</name>
    <dbReference type="NCBI Taxonomy" id="2994561"/>
    <lineage>
        <taxon>Bacteria</taxon>
        <taxon>Bacillati</taxon>
        <taxon>Bacillota</taxon>
        <taxon>Bacilli</taxon>
        <taxon>Bacillales</taxon>
        <taxon>Paenibacillaceae</taxon>
        <taxon>Candidatus Pristimantibacillus</taxon>
    </lineage>
</organism>
<protein>
    <submittedName>
        <fullName evidence="2">Transposase family protein</fullName>
    </submittedName>
</protein>
<dbReference type="KEGG" id="plig:NAG76_14755"/>
<evidence type="ECO:0000313" key="2">
    <source>
        <dbReference type="EMBL" id="URN93096.1"/>
    </source>
</evidence>
<dbReference type="InterPro" id="IPR015378">
    <property type="entry name" value="Transposase-like_Mu_C"/>
</dbReference>
<dbReference type="Gene3D" id="3.30.420.10">
    <property type="entry name" value="Ribonuclease H-like superfamily/Ribonuclease H"/>
    <property type="match status" value="1"/>
</dbReference>
<dbReference type="InterPro" id="IPR001584">
    <property type="entry name" value="Integrase_cat-core"/>
</dbReference>
<dbReference type="Pfam" id="PF09299">
    <property type="entry name" value="Mu-transpos_C"/>
    <property type="match status" value="1"/>
</dbReference>
<accession>A0A9J6ZAX1</accession>
<dbReference type="PROSITE" id="PS50994">
    <property type="entry name" value="INTEGRASE"/>
    <property type="match status" value="1"/>
</dbReference>
<reference evidence="2" key="1">
    <citation type="submission" date="2022-05" db="EMBL/GenBank/DDBJ databases">
        <title>Novel bacterial taxa in a minimal lignocellulolytic consortium and its capacity to transform plastics disclosed by genome-resolved metagenomics.</title>
        <authorList>
            <person name="Rodriguez C.A.D."/>
            <person name="Diaz-Garcia L."/>
            <person name="Herrera K."/>
            <person name="Tarazona N.A."/>
            <person name="Sproer C."/>
            <person name="Overmann J."/>
            <person name="Jimenez D.J."/>
        </authorList>
    </citation>
    <scope>NUCLEOTIDE SEQUENCE</scope>
    <source>
        <strain evidence="2">MAG5</strain>
    </source>
</reference>
<dbReference type="InterPro" id="IPR036397">
    <property type="entry name" value="RNaseH_sf"/>
</dbReference>
<dbReference type="EMBL" id="CP097899">
    <property type="protein sequence ID" value="URN93096.1"/>
    <property type="molecule type" value="Genomic_DNA"/>
</dbReference>
<sequence length="705" mass="82131">MQGFAILPGLRFMWKDREFLVRKNLLHDEIEVTNLSYNLVEIYSVNELLEAWNEEQLIVKRDYSVKEAEVTQHDVDMYSNDEWNVINKRYRILEPILQGEVKPKDYVGYINSLPGDLRTFVSSVSTLYRWKRRWDETHDKRSLLPRDNLKGSKTFKIPIEIQLIIERLLNKYDKEGLDVSNRRIHMEMKEELKKLNETRPEDGKITPCGKATTNRVIQHLRKTYLKDRARHGTVQANLNKYGSTAEVYVERPLQRVEIDWTPLDLFVVDTLNSKKERFHLIHAVDKATGYGLGYELWLGEPNAKAIKQCLLHAMLPKTHIRTLYPRLQHDWTAYGKPEVIVVDNAKVNDAADLEEFFGLIGIEVQFCPVKAGHQKGTIERMFRTMNEKIFHSIPGTSFSDPKMRSLYDSTGKACLTLKALHEIIHITMVDLIANDYSLSRGGTPAFLWEQGLKDCRVHRTLPMQKKDLIMLLSTGIEYRNITNKGIELEGQFFQSTDLMLLLDQMKRKKRDTSVRIRFNPSDMRTIYVFNEESDQYLEAKPVRNSLRKKHIDENHPVHWAQLKYHCHRKNKEYNEFDTTHLVYAYQNVEAIVQNSRKEISQLEKLPDDQRAVEHYKHLSSIQLLHEAQIAPEKLETLKFLGEISPIVEVQSIRTAKRGNGNLKSNDTISQNFASLAVTEVIKATTDLPPLLFEDELDDDWGVTFR</sequence>
<feature type="domain" description="Integrase catalytic" evidence="1">
    <location>
        <begin position="248"/>
        <end position="452"/>
    </location>
</feature>
<evidence type="ECO:0000259" key="1">
    <source>
        <dbReference type="PROSITE" id="PS50994"/>
    </source>
</evidence>
<dbReference type="AlphaFoldDB" id="A0A9J6ZAX1"/>
<gene>
    <name evidence="2" type="ORF">NAG76_14755</name>
</gene>
<evidence type="ECO:0000313" key="3">
    <source>
        <dbReference type="Proteomes" id="UP001056756"/>
    </source>
</evidence>
<proteinExistence type="predicted"/>
<dbReference type="InterPro" id="IPR012337">
    <property type="entry name" value="RNaseH-like_sf"/>
</dbReference>